<evidence type="ECO:0000256" key="3">
    <source>
        <dbReference type="ARBA" id="ARBA00023098"/>
    </source>
</evidence>
<evidence type="ECO:0000313" key="15">
    <source>
        <dbReference type="Proteomes" id="UP000823561"/>
    </source>
</evidence>
<evidence type="ECO:0000256" key="8">
    <source>
        <dbReference type="ARBA" id="ARBA00042226"/>
    </source>
</evidence>
<protein>
    <recommendedName>
        <fullName evidence="6">Mitochondrial cardiolipin hydrolase</fullName>
    </recommendedName>
    <alternativeName>
        <fullName evidence="8">Choline phosphatase 6</fullName>
    </alternativeName>
    <alternativeName>
        <fullName evidence="10">Mitochondrial phospholipase</fullName>
    </alternativeName>
    <alternativeName>
        <fullName evidence="9">Phosphatidylcholine-hydrolyzing phospholipase D6</fullName>
    </alternativeName>
    <alternativeName>
        <fullName evidence="7">Phospholipase D6</fullName>
    </alternativeName>
</protein>
<dbReference type="GO" id="GO:0034587">
    <property type="term" value="P:piRNA processing"/>
    <property type="evidence" value="ECO:0007669"/>
    <property type="project" value="TreeGrafter"/>
</dbReference>
<dbReference type="Proteomes" id="UP000823561">
    <property type="component" value="Chromosome 7"/>
</dbReference>
<proteinExistence type="inferred from homology"/>
<dbReference type="Gene3D" id="3.30.870.10">
    <property type="entry name" value="Endonuclease Chain A"/>
    <property type="match status" value="1"/>
</dbReference>
<organism evidence="14 15">
    <name type="scientific">Alosa alosa</name>
    <name type="common">allis shad</name>
    <dbReference type="NCBI Taxonomy" id="278164"/>
    <lineage>
        <taxon>Eukaryota</taxon>
        <taxon>Metazoa</taxon>
        <taxon>Chordata</taxon>
        <taxon>Craniata</taxon>
        <taxon>Vertebrata</taxon>
        <taxon>Euteleostomi</taxon>
        <taxon>Actinopterygii</taxon>
        <taxon>Neopterygii</taxon>
        <taxon>Teleostei</taxon>
        <taxon>Clupei</taxon>
        <taxon>Clupeiformes</taxon>
        <taxon>Clupeoidei</taxon>
        <taxon>Clupeidae</taxon>
        <taxon>Alosa</taxon>
    </lineage>
</organism>
<dbReference type="AlphaFoldDB" id="A0AAV6GY62"/>
<keyword evidence="2" id="KW-0442">Lipid degradation</keyword>
<evidence type="ECO:0000256" key="9">
    <source>
        <dbReference type="ARBA" id="ARBA00043135"/>
    </source>
</evidence>
<evidence type="ECO:0000256" key="11">
    <source>
        <dbReference type="ARBA" id="ARBA00048101"/>
    </source>
</evidence>
<feature type="transmembrane region" description="Helical" evidence="12">
    <location>
        <begin position="24"/>
        <end position="43"/>
    </location>
</feature>
<comment type="similarity">
    <text evidence="5">Belongs to the phospholipase D family. MitoPLD/Zucchini subfamily.</text>
</comment>
<dbReference type="EMBL" id="JADWDJ010000007">
    <property type="protein sequence ID" value="KAG5277916.1"/>
    <property type="molecule type" value="Genomic_DNA"/>
</dbReference>
<dbReference type="GO" id="GO:0016042">
    <property type="term" value="P:lipid catabolic process"/>
    <property type="evidence" value="ECO:0007669"/>
    <property type="project" value="UniProtKB-KW"/>
</dbReference>
<keyword evidence="12" id="KW-0812">Transmembrane</keyword>
<dbReference type="SUPFAM" id="SSF56024">
    <property type="entry name" value="Phospholipase D/nuclease"/>
    <property type="match status" value="1"/>
</dbReference>
<gene>
    <name evidence="14" type="ORF">AALO_G00092810</name>
</gene>
<dbReference type="GO" id="GO:0051321">
    <property type="term" value="P:meiotic cell cycle"/>
    <property type="evidence" value="ECO:0007669"/>
    <property type="project" value="UniProtKB-KW"/>
</dbReference>
<evidence type="ECO:0000259" key="13">
    <source>
        <dbReference type="PROSITE" id="PS50035"/>
    </source>
</evidence>
<dbReference type="PANTHER" id="PTHR43856:SF1">
    <property type="entry name" value="MITOCHONDRIAL CARDIOLIPIN HYDROLASE"/>
    <property type="match status" value="1"/>
</dbReference>
<keyword evidence="1" id="KW-0378">Hydrolase</keyword>
<comment type="catalytic activity">
    <reaction evidence="11">
        <text>a cardiolipin + H2O = a 1,2-diacyl-sn-glycero-3-phospho-(1'-sn-glycerol) + a 1,2-diacyl-sn-glycero-3-phosphate + H(+)</text>
        <dbReference type="Rhea" id="RHEA:44884"/>
        <dbReference type="ChEBI" id="CHEBI:15377"/>
        <dbReference type="ChEBI" id="CHEBI:15378"/>
        <dbReference type="ChEBI" id="CHEBI:58608"/>
        <dbReference type="ChEBI" id="CHEBI:62237"/>
        <dbReference type="ChEBI" id="CHEBI:64716"/>
    </reaction>
    <physiologicalReaction direction="left-to-right" evidence="11">
        <dbReference type="Rhea" id="RHEA:44885"/>
    </physiologicalReaction>
</comment>
<keyword evidence="12" id="KW-0472">Membrane</keyword>
<dbReference type="Pfam" id="PF13091">
    <property type="entry name" value="PLDc_2"/>
    <property type="match status" value="1"/>
</dbReference>
<dbReference type="InterPro" id="IPR025202">
    <property type="entry name" value="PLD-like_dom"/>
</dbReference>
<accession>A0AAV6GY62</accession>
<name>A0AAV6GY62_9TELE</name>
<evidence type="ECO:0000256" key="10">
    <source>
        <dbReference type="ARBA" id="ARBA00043167"/>
    </source>
</evidence>
<keyword evidence="3" id="KW-0443">Lipid metabolism</keyword>
<evidence type="ECO:0000256" key="12">
    <source>
        <dbReference type="SAM" id="Phobius"/>
    </source>
</evidence>
<evidence type="ECO:0000256" key="2">
    <source>
        <dbReference type="ARBA" id="ARBA00022963"/>
    </source>
</evidence>
<dbReference type="CDD" id="cd09171">
    <property type="entry name" value="PLDc_vPLD6_like"/>
    <property type="match status" value="1"/>
</dbReference>
<dbReference type="InterPro" id="IPR001736">
    <property type="entry name" value="PLipase_D/transphosphatidylase"/>
</dbReference>
<evidence type="ECO:0000256" key="5">
    <source>
        <dbReference type="ARBA" id="ARBA00038012"/>
    </source>
</evidence>
<keyword evidence="15" id="KW-1185">Reference proteome</keyword>
<evidence type="ECO:0000256" key="4">
    <source>
        <dbReference type="ARBA" id="ARBA00023254"/>
    </source>
</evidence>
<comment type="caution">
    <text evidence="14">The sequence shown here is derived from an EMBL/GenBank/DDBJ whole genome shotgun (WGS) entry which is preliminary data.</text>
</comment>
<evidence type="ECO:0000256" key="7">
    <source>
        <dbReference type="ARBA" id="ARBA00041680"/>
    </source>
</evidence>
<sequence>MVSSYVHRYPQVVKMPSASEVLKLVGVGVVGLTLGIEWLRWLYRRLKPAARVTEVLFFPCESSCVERLFASGDASKQPCPCGMSHSLKDDSFSRLLFHLLSARVSLDVCVFSFSNTELSRAVLHLHTRGVCVRVIVDRDYMYITGSQIGMLRKAGVPVRHELSRAVHMHHKFAVVDGRLLVCGSLNWTMTAVQSNQENLLVTDDPAVVAPYRGQFQRLWLANDPARHKVLPVHDSHQKGRARNGGPMMFKCHDWKSEELSQEAKEGGL</sequence>
<evidence type="ECO:0000313" key="14">
    <source>
        <dbReference type="EMBL" id="KAG5277916.1"/>
    </source>
</evidence>
<reference evidence="14" key="1">
    <citation type="submission" date="2020-10" db="EMBL/GenBank/DDBJ databases">
        <title>Chromosome-scale genome assembly of the Allis shad, Alosa alosa.</title>
        <authorList>
            <person name="Margot Z."/>
            <person name="Christophe K."/>
            <person name="Cabau C."/>
            <person name="Louis A."/>
            <person name="Berthelot C."/>
            <person name="Parey E."/>
            <person name="Roest Crollius H."/>
            <person name="Montfort J."/>
            <person name="Robinson-Rechavi M."/>
            <person name="Bucao C."/>
            <person name="Bouchez O."/>
            <person name="Gislard M."/>
            <person name="Lluch J."/>
            <person name="Milhes M."/>
            <person name="Lampietro C."/>
            <person name="Lopez Roques C."/>
            <person name="Donnadieu C."/>
            <person name="Braasch I."/>
            <person name="Desvignes T."/>
            <person name="Postlethwait J."/>
            <person name="Bobe J."/>
            <person name="Guiguen Y."/>
        </authorList>
    </citation>
    <scope>NUCLEOTIDE SEQUENCE</scope>
    <source>
        <strain evidence="14">M-15738</strain>
        <tissue evidence="14">Blood</tissue>
    </source>
</reference>
<dbReference type="InterPro" id="IPR051406">
    <property type="entry name" value="PLD_domain"/>
</dbReference>
<dbReference type="GO" id="GO:0005739">
    <property type="term" value="C:mitochondrion"/>
    <property type="evidence" value="ECO:0007669"/>
    <property type="project" value="TreeGrafter"/>
</dbReference>
<evidence type="ECO:0000256" key="1">
    <source>
        <dbReference type="ARBA" id="ARBA00022801"/>
    </source>
</evidence>
<keyword evidence="4" id="KW-0469">Meiosis</keyword>
<keyword evidence="12" id="KW-1133">Transmembrane helix</keyword>
<dbReference type="PANTHER" id="PTHR43856">
    <property type="entry name" value="CARDIOLIPIN HYDROLASE"/>
    <property type="match status" value="1"/>
</dbReference>
<dbReference type="PROSITE" id="PS50035">
    <property type="entry name" value="PLD"/>
    <property type="match status" value="1"/>
</dbReference>
<evidence type="ECO:0000256" key="6">
    <source>
        <dbReference type="ARBA" id="ARBA00040549"/>
    </source>
</evidence>
<feature type="domain" description="PLD phosphodiesterase" evidence="13">
    <location>
        <begin position="164"/>
        <end position="191"/>
    </location>
</feature>
<dbReference type="GO" id="GO:0016891">
    <property type="term" value="F:RNA endonuclease activity producing 5'-phosphomonoesters, hydrolytic mechanism"/>
    <property type="evidence" value="ECO:0007669"/>
    <property type="project" value="TreeGrafter"/>
</dbReference>